<evidence type="ECO:0000256" key="5">
    <source>
        <dbReference type="SAM" id="Phobius"/>
    </source>
</evidence>
<dbReference type="GO" id="GO:0016020">
    <property type="term" value="C:membrane"/>
    <property type="evidence" value="ECO:0007669"/>
    <property type="project" value="UniProtKB-SubCell"/>
</dbReference>
<evidence type="ECO:0000256" key="2">
    <source>
        <dbReference type="ARBA" id="ARBA00022692"/>
    </source>
</evidence>
<feature type="transmembrane region" description="Helical" evidence="5">
    <location>
        <begin position="18"/>
        <end position="37"/>
    </location>
</feature>
<keyword evidence="4 5" id="KW-0472">Membrane</keyword>
<proteinExistence type="predicted"/>
<protein>
    <recommendedName>
        <fullName evidence="7">Hemolysin III family channel protein</fullName>
    </recommendedName>
</protein>
<evidence type="ECO:0000313" key="6">
    <source>
        <dbReference type="EMBL" id="KKN90279.1"/>
    </source>
</evidence>
<dbReference type="Pfam" id="PF03006">
    <property type="entry name" value="HlyIII"/>
    <property type="match status" value="1"/>
</dbReference>
<dbReference type="EMBL" id="LAZR01000111">
    <property type="protein sequence ID" value="KKN90279.1"/>
    <property type="molecule type" value="Genomic_DNA"/>
</dbReference>
<name>A0A0F9UF56_9ZZZZ</name>
<gene>
    <name evidence="6" type="ORF">LCGC14_0228910</name>
</gene>
<dbReference type="PANTHER" id="PTHR20855">
    <property type="entry name" value="ADIPOR/PROGESTIN RECEPTOR-RELATED"/>
    <property type="match status" value="1"/>
</dbReference>
<feature type="transmembrane region" description="Helical" evidence="5">
    <location>
        <begin position="49"/>
        <end position="71"/>
    </location>
</feature>
<evidence type="ECO:0000256" key="3">
    <source>
        <dbReference type="ARBA" id="ARBA00022989"/>
    </source>
</evidence>
<comment type="caution">
    <text evidence="6">The sequence shown here is derived from an EMBL/GenBank/DDBJ whole genome shotgun (WGS) entry which is preliminary data.</text>
</comment>
<sequence>MTQPTYPSVAPIHRRADLIVHLVGLALILGAGGALVVKTATSLTTGVSIAVTVYVLCALASNLASCAYHFAPWHDARKLMRRIDHAAIYPSIAGTFTPFFVQAGTTWTITLLCVSWGLALVAMYKKITDPQVQGKWSTASYLGLGAVGLCALPDLTGVPLATLWSILAGAFAYVIGVGFYVRRAMRFRYAIWHAWVNIGGIAMFVGIWMALFPSAG</sequence>
<accession>A0A0F9UF56</accession>
<evidence type="ECO:0000256" key="4">
    <source>
        <dbReference type="ARBA" id="ARBA00023136"/>
    </source>
</evidence>
<feature type="transmembrane region" description="Helical" evidence="5">
    <location>
        <begin position="190"/>
        <end position="211"/>
    </location>
</feature>
<keyword evidence="2 5" id="KW-0812">Transmembrane</keyword>
<feature type="transmembrane region" description="Helical" evidence="5">
    <location>
        <begin position="161"/>
        <end position="181"/>
    </location>
</feature>
<dbReference type="PANTHER" id="PTHR20855:SF3">
    <property type="entry name" value="LD03007P"/>
    <property type="match status" value="1"/>
</dbReference>
<reference evidence="6" key="1">
    <citation type="journal article" date="2015" name="Nature">
        <title>Complex archaea that bridge the gap between prokaryotes and eukaryotes.</title>
        <authorList>
            <person name="Spang A."/>
            <person name="Saw J.H."/>
            <person name="Jorgensen S.L."/>
            <person name="Zaremba-Niedzwiedzka K."/>
            <person name="Martijn J."/>
            <person name="Lind A.E."/>
            <person name="van Eijk R."/>
            <person name="Schleper C."/>
            <person name="Guy L."/>
            <person name="Ettema T.J."/>
        </authorList>
    </citation>
    <scope>NUCLEOTIDE SEQUENCE</scope>
</reference>
<feature type="transmembrane region" description="Helical" evidence="5">
    <location>
        <begin position="136"/>
        <end position="155"/>
    </location>
</feature>
<feature type="transmembrane region" description="Helical" evidence="5">
    <location>
        <begin position="107"/>
        <end position="124"/>
    </location>
</feature>
<organism evidence="6">
    <name type="scientific">marine sediment metagenome</name>
    <dbReference type="NCBI Taxonomy" id="412755"/>
    <lineage>
        <taxon>unclassified sequences</taxon>
        <taxon>metagenomes</taxon>
        <taxon>ecological metagenomes</taxon>
    </lineage>
</organism>
<comment type="subcellular location">
    <subcellularLocation>
        <location evidence="1">Membrane</location>
        <topology evidence="1">Multi-pass membrane protein</topology>
    </subcellularLocation>
</comment>
<evidence type="ECO:0000256" key="1">
    <source>
        <dbReference type="ARBA" id="ARBA00004141"/>
    </source>
</evidence>
<keyword evidence="3 5" id="KW-1133">Transmembrane helix</keyword>
<dbReference type="InterPro" id="IPR004254">
    <property type="entry name" value="AdipoR/HlyIII-related"/>
</dbReference>
<dbReference type="AlphaFoldDB" id="A0A0F9UF56"/>
<evidence type="ECO:0008006" key="7">
    <source>
        <dbReference type="Google" id="ProtNLM"/>
    </source>
</evidence>